<reference evidence="1" key="3">
    <citation type="submission" date="2025-09" db="UniProtKB">
        <authorList>
            <consortium name="Ensembl"/>
        </authorList>
    </citation>
    <scope>IDENTIFICATION</scope>
</reference>
<dbReference type="GeneTree" id="ENSGT00910000147929"/>
<reference evidence="1 2" key="1">
    <citation type="submission" date="2012-10" db="EMBL/GenBank/DDBJ databases">
        <authorList>
            <consortium name="Gibbon Genome Sequencing Consortium"/>
        </authorList>
    </citation>
    <scope>NUCLEOTIDE SEQUENCE [LARGE SCALE GENOMIC DNA]</scope>
</reference>
<sequence>MDWEVQRSLLVRIIAFLNSTLFSGNLLPTCKSYTITIAATCMTHPLLFFQIKLQDLGPGAVAQACNPSTLGGRGWWIT</sequence>
<dbReference type="OMA" id="TCKSYTI"/>
<dbReference type="Ensembl" id="ENSNLET00000060232.1">
    <property type="protein sequence ID" value="ENSNLEP00000042948.1"/>
    <property type="gene ID" value="ENSNLEG00000036094.1"/>
</dbReference>
<accession>A0A2I3HH23</accession>
<organism evidence="1 2">
    <name type="scientific">Nomascus leucogenys</name>
    <name type="common">Northern white-cheeked gibbon</name>
    <name type="synonym">Hylobates leucogenys</name>
    <dbReference type="NCBI Taxonomy" id="61853"/>
    <lineage>
        <taxon>Eukaryota</taxon>
        <taxon>Metazoa</taxon>
        <taxon>Chordata</taxon>
        <taxon>Craniata</taxon>
        <taxon>Vertebrata</taxon>
        <taxon>Euteleostomi</taxon>
        <taxon>Mammalia</taxon>
        <taxon>Eutheria</taxon>
        <taxon>Euarchontoglires</taxon>
        <taxon>Primates</taxon>
        <taxon>Haplorrhini</taxon>
        <taxon>Catarrhini</taxon>
        <taxon>Hylobatidae</taxon>
        <taxon>Nomascus</taxon>
    </lineage>
</organism>
<dbReference type="EMBL" id="ADFV01043661">
    <property type="status" value="NOT_ANNOTATED_CDS"/>
    <property type="molecule type" value="Genomic_DNA"/>
</dbReference>
<keyword evidence="2" id="KW-1185">Reference proteome</keyword>
<dbReference type="InParanoid" id="A0A2I3HH23"/>
<protein>
    <submittedName>
        <fullName evidence="1">Uncharacterized protein</fullName>
    </submittedName>
</protein>
<proteinExistence type="predicted"/>
<dbReference type="Proteomes" id="UP000001073">
    <property type="component" value="Chromosome 9"/>
</dbReference>
<evidence type="ECO:0000313" key="2">
    <source>
        <dbReference type="Proteomes" id="UP000001073"/>
    </source>
</evidence>
<reference evidence="1" key="2">
    <citation type="submission" date="2025-08" db="UniProtKB">
        <authorList>
            <consortium name="Ensembl"/>
        </authorList>
    </citation>
    <scope>IDENTIFICATION</scope>
</reference>
<name>A0A2I3HH23_NOMLE</name>
<dbReference type="AlphaFoldDB" id="A0A2I3HH23"/>
<evidence type="ECO:0000313" key="1">
    <source>
        <dbReference type="Ensembl" id="ENSNLEP00000042948.1"/>
    </source>
</evidence>